<dbReference type="PANTHER" id="PTHR43489">
    <property type="entry name" value="ISOMERASE"/>
    <property type="match status" value="1"/>
</dbReference>
<dbReference type="SUPFAM" id="SSF51658">
    <property type="entry name" value="Xylose isomerase-like"/>
    <property type="match status" value="1"/>
</dbReference>
<feature type="domain" description="Xylose isomerase-like TIM barrel" evidence="3">
    <location>
        <begin position="99"/>
        <end position="346"/>
    </location>
</feature>
<dbReference type="InterPro" id="IPR036237">
    <property type="entry name" value="Xyl_isomerase-like_sf"/>
</dbReference>
<name>A0ABT7PCK9_9BACT</name>
<dbReference type="EMBL" id="JASZZN010000001">
    <property type="protein sequence ID" value="MDM4014223.1"/>
    <property type="molecule type" value="Genomic_DNA"/>
</dbReference>
<evidence type="ECO:0000313" key="4">
    <source>
        <dbReference type="EMBL" id="MDM4014223.1"/>
    </source>
</evidence>
<gene>
    <name evidence="4" type="ORF">QTN89_02190</name>
</gene>
<keyword evidence="5" id="KW-1185">Reference proteome</keyword>
<reference evidence="4 5" key="1">
    <citation type="submission" date="2023-06" db="EMBL/GenBank/DDBJ databases">
        <title>Roseiconus lacunae JC819 isolated from Gulf of Mannar region, Tamil Nadu.</title>
        <authorList>
            <person name="Pk S."/>
            <person name="Ch S."/>
            <person name="Ch V.R."/>
        </authorList>
    </citation>
    <scope>NUCLEOTIDE SEQUENCE [LARGE SCALE GENOMIC DNA]</scope>
    <source>
        <strain evidence="4 5">JC819</strain>
    </source>
</reference>
<dbReference type="InterPro" id="IPR050417">
    <property type="entry name" value="Sugar_Epim/Isomerase"/>
</dbReference>
<evidence type="ECO:0000256" key="2">
    <source>
        <dbReference type="SAM" id="MobiDB-lite"/>
    </source>
</evidence>
<feature type="region of interest" description="Disordered" evidence="2">
    <location>
        <begin position="45"/>
        <end position="68"/>
    </location>
</feature>
<proteinExistence type="predicted"/>
<dbReference type="Pfam" id="PF01261">
    <property type="entry name" value="AP_endonuc_2"/>
    <property type="match status" value="1"/>
</dbReference>
<protein>
    <submittedName>
        <fullName evidence="4">Sugar phosphate isomerase/epimerase family protein</fullName>
    </submittedName>
</protein>
<feature type="compositionally biased region" description="Polar residues" evidence="2">
    <location>
        <begin position="45"/>
        <end position="63"/>
    </location>
</feature>
<evidence type="ECO:0000259" key="3">
    <source>
        <dbReference type="Pfam" id="PF01261"/>
    </source>
</evidence>
<comment type="caution">
    <text evidence="4">The sequence shown here is derived from an EMBL/GenBank/DDBJ whole genome shotgun (WGS) entry which is preliminary data.</text>
</comment>
<accession>A0ABT7PCK9</accession>
<dbReference type="GO" id="GO:0016853">
    <property type="term" value="F:isomerase activity"/>
    <property type="evidence" value="ECO:0007669"/>
    <property type="project" value="UniProtKB-KW"/>
</dbReference>
<organism evidence="4 5">
    <name type="scientific">Roseiconus lacunae</name>
    <dbReference type="NCBI Taxonomy" id="2605694"/>
    <lineage>
        <taxon>Bacteria</taxon>
        <taxon>Pseudomonadati</taxon>
        <taxon>Planctomycetota</taxon>
        <taxon>Planctomycetia</taxon>
        <taxon>Pirellulales</taxon>
        <taxon>Pirellulaceae</taxon>
        <taxon>Roseiconus</taxon>
    </lineage>
</organism>
<dbReference type="PANTHER" id="PTHR43489:SF7">
    <property type="entry name" value="3-DEHYDRO-D-GULOSIDE 4-EPIMERASE-RELATED"/>
    <property type="match status" value="1"/>
</dbReference>
<dbReference type="Gene3D" id="3.20.20.150">
    <property type="entry name" value="Divalent-metal-dependent TIM barrel enzymes"/>
    <property type="match status" value="1"/>
</dbReference>
<sequence>MSKKPKNYCVPLGQNRSISRRDAILAGLAGTTAATLTGQASLHGQVSTGAQGDHLQQSGTPSLHSDDRKAATKHYAAKKSINLWAFPYPDRMSLEECMRLAKDAGFDGIELNYDLENDLSPKASKESLLGIRRLADKIGIEISGLCSFLFWPYPLSSLDQSKRERGIELAGLIADAAATMGVENVLVVPGAVHIPWRDDHDPVPNDVCEKLAREAIGQLVSGAEKKKVSLNMENIFFNGFLMTPMEMNRFVDSFGSEHVQVHFDTGNISMFQHAEHWVPILAGRTKNVHFKEFTKKGTDYSLETFRPLLDGTTNWPALMDELERVDYDGFVTFEYFHPYPHYPEALIYQTSDSLNRILGREV</sequence>
<dbReference type="RefSeq" id="WP_289161984.1">
    <property type="nucleotide sequence ID" value="NZ_JASZZN010000001.1"/>
</dbReference>
<dbReference type="Proteomes" id="UP001239462">
    <property type="component" value="Unassembled WGS sequence"/>
</dbReference>
<dbReference type="InterPro" id="IPR013022">
    <property type="entry name" value="Xyl_isomerase-like_TIM-brl"/>
</dbReference>
<evidence type="ECO:0000313" key="5">
    <source>
        <dbReference type="Proteomes" id="UP001239462"/>
    </source>
</evidence>
<evidence type="ECO:0000256" key="1">
    <source>
        <dbReference type="ARBA" id="ARBA00023235"/>
    </source>
</evidence>
<keyword evidence="1 4" id="KW-0413">Isomerase</keyword>